<dbReference type="EMBL" id="OZ037950">
    <property type="protein sequence ID" value="CAL1712835.1"/>
    <property type="molecule type" value="Genomic_DNA"/>
</dbReference>
<feature type="domain" description="N-acetyltransferase" evidence="1">
    <location>
        <begin position="8"/>
        <end position="170"/>
    </location>
</feature>
<organism evidence="2 3">
    <name type="scientific">Somion occarium</name>
    <dbReference type="NCBI Taxonomy" id="3059160"/>
    <lineage>
        <taxon>Eukaryota</taxon>
        <taxon>Fungi</taxon>
        <taxon>Dikarya</taxon>
        <taxon>Basidiomycota</taxon>
        <taxon>Agaricomycotina</taxon>
        <taxon>Agaricomycetes</taxon>
        <taxon>Polyporales</taxon>
        <taxon>Cerrenaceae</taxon>
        <taxon>Somion</taxon>
    </lineage>
</organism>
<protein>
    <recommendedName>
        <fullName evidence="1">N-acetyltransferase domain-containing protein</fullName>
    </recommendedName>
</protein>
<dbReference type="CDD" id="cd04301">
    <property type="entry name" value="NAT_SF"/>
    <property type="match status" value="1"/>
</dbReference>
<sequence length="178" mass="20653">MFYSTERLNLRSYKESDLERILELWNELDVQQNTSTEHVVPRGPKFKDTVKGWLDQARFHSIIEVKATDEFVGFLTIRDENPKNRDGDLAITLTKSQWGKGYGSEILKFVVDYAFRGLALHRLSLGVFDNNNRATSLYKKVGFVEEGRIRKANWVDGEWRDVILMGILEDEWKAGLPK</sequence>
<dbReference type="SUPFAM" id="SSF55729">
    <property type="entry name" value="Acyl-CoA N-acyltransferases (Nat)"/>
    <property type="match status" value="1"/>
</dbReference>
<evidence type="ECO:0000313" key="3">
    <source>
        <dbReference type="Proteomes" id="UP001497453"/>
    </source>
</evidence>
<proteinExistence type="predicted"/>
<dbReference type="InterPro" id="IPR000182">
    <property type="entry name" value="GNAT_dom"/>
</dbReference>
<accession>A0ABP1DYE8</accession>
<evidence type="ECO:0000313" key="2">
    <source>
        <dbReference type="EMBL" id="CAL1712835.1"/>
    </source>
</evidence>
<dbReference type="Gene3D" id="3.40.630.30">
    <property type="match status" value="1"/>
</dbReference>
<dbReference type="PANTHER" id="PTHR43415:SF3">
    <property type="entry name" value="GNAT-FAMILY ACETYLTRANSFERASE"/>
    <property type="match status" value="1"/>
</dbReference>
<dbReference type="Proteomes" id="UP001497453">
    <property type="component" value="Chromosome 7"/>
</dbReference>
<name>A0ABP1DYE8_9APHY</name>
<dbReference type="PANTHER" id="PTHR43415">
    <property type="entry name" value="SPERMIDINE N(1)-ACETYLTRANSFERASE"/>
    <property type="match status" value="1"/>
</dbReference>
<dbReference type="PROSITE" id="PS51186">
    <property type="entry name" value="GNAT"/>
    <property type="match status" value="1"/>
</dbReference>
<dbReference type="Pfam" id="PF13302">
    <property type="entry name" value="Acetyltransf_3"/>
    <property type="match status" value="1"/>
</dbReference>
<reference evidence="3" key="1">
    <citation type="submission" date="2024-04" db="EMBL/GenBank/DDBJ databases">
        <authorList>
            <person name="Shaw F."/>
            <person name="Minotto A."/>
        </authorList>
    </citation>
    <scope>NUCLEOTIDE SEQUENCE [LARGE SCALE GENOMIC DNA]</scope>
</reference>
<keyword evidence="3" id="KW-1185">Reference proteome</keyword>
<dbReference type="InterPro" id="IPR016181">
    <property type="entry name" value="Acyl_CoA_acyltransferase"/>
</dbReference>
<gene>
    <name evidence="2" type="ORF">GFSPODELE1_LOCUS9012</name>
</gene>
<evidence type="ECO:0000259" key="1">
    <source>
        <dbReference type="PROSITE" id="PS51186"/>
    </source>
</evidence>